<dbReference type="EMBL" id="JBHSFN010000005">
    <property type="protein sequence ID" value="MFC4586425.1"/>
    <property type="molecule type" value="Genomic_DNA"/>
</dbReference>
<organism evidence="1 2">
    <name type="scientific">Sphaerisporangium corydalis</name>
    <dbReference type="NCBI Taxonomy" id="1441875"/>
    <lineage>
        <taxon>Bacteria</taxon>
        <taxon>Bacillati</taxon>
        <taxon>Actinomycetota</taxon>
        <taxon>Actinomycetes</taxon>
        <taxon>Streptosporangiales</taxon>
        <taxon>Streptosporangiaceae</taxon>
        <taxon>Sphaerisporangium</taxon>
    </lineage>
</organism>
<keyword evidence="2" id="KW-1185">Reference proteome</keyword>
<accession>A0ABV9EA53</accession>
<sequence>MNDFDFLIGTWQVTNRCLKEALKGCEEWDEFPGVATSKSIFGGAGNMDEIDFPTKGFSGLTLRLYDPEREEWSLYWSSSRSSAMEKPVVGRFDGDRGLFYAEEDYKGVPVRLRFIWSGITPTSARWEQAFSTDAGETWETNWVMEFTRDLPATQES</sequence>
<proteinExistence type="predicted"/>
<dbReference type="Proteomes" id="UP001595891">
    <property type="component" value="Unassembled WGS sequence"/>
</dbReference>
<protein>
    <recommendedName>
        <fullName evidence="3">DUF1579 domain-containing protein</fullName>
    </recommendedName>
</protein>
<evidence type="ECO:0008006" key="3">
    <source>
        <dbReference type="Google" id="ProtNLM"/>
    </source>
</evidence>
<reference evidence="2" key="1">
    <citation type="journal article" date="2019" name="Int. J. Syst. Evol. Microbiol.">
        <title>The Global Catalogue of Microorganisms (GCM) 10K type strain sequencing project: providing services to taxonomists for standard genome sequencing and annotation.</title>
        <authorList>
            <consortium name="The Broad Institute Genomics Platform"/>
            <consortium name="The Broad Institute Genome Sequencing Center for Infectious Disease"/>
            <person name="Wu L."/>
            <person name="Ma J."/>
        </authorList>
    </citation>
    <scope>NUCLEOTIDE SEQUENCE [LARGE SCALE GENOMIC DNA]</scope>
    <source>
        <strain evidence="2">CCUG 49560</strain>
    </source>
</reference>
<evidence type="ECO:0000313" key="1">
    <source>
        <dbReference type="EMBL" id="MFC4586425.1"/>
    </source>
</evidence>
<dbReference type="RefSeq" id="WP_262848871.1">
    <property type="nucleotide sequence ID" value="NZ_JANZYP010000078.1"/>
</dbReference>
<evidence type="ECO:0000313" key="2">
    <source>
        <dbReference type="Proteomes" id="UP001595891"/>
    </source>
</evidence>
<gene>
    <name evidence="1" type="ORF">ACFO8L_10095</name>
</gene>
<name>A0ABV9EA53_9ACTN</name>
<comment type="caution">
    <text evidence="1">The sequence shown here is derived from an EMBL/GenBank/DDBJ whole genome shotgun (WGS) entry which is preliminary data.</text>
</comment>